<organism evidence="4 5">
    <name type="scientific">Acanthopleuribacter pedis</name>
    <dbReference type="NCBI Taxonomy" id="442870"/>
    <lineage>
        <taxon>Bacteria</taxon>
        <taxon>Pseudomonadati</taxon>
        <taxon>Acidobacteriota</taxon>
        <taxon>Holophagae</taxon>
        <taxon>Acanthopleuribacterales</taxon>
        <taxon>Acanthopleuribacteraceae</taxon>
        <taxon>Acanthopleuribacter</taxon>
    </lineage>
</organism>
<feature type="transmembrane region" description="Helical" evidence="2">
    <location>
        <begin position="1212"/>
        <end position="1241"/>
    </location>
</feature>
<dbReference type="EMBL" id="JAFREP010000041">
    <property type="protein sequence ID" value="MBO1322698.1"/>
    <property type="molecule type" value="Genomic_DNA"/>
</dbReference>
<reference evidence="4" key="1">
    <citation type="submission" date="2021-03" db="EMBL/GenBank/DDBJ databases">
        <authorList>
            <person name="Wang G."/>
        </authorList>
    </citation>
    <scope>NUCLEOTIDE SEQUENCE</scope>
    <source>
        <strain evidence="4">KCTC 12899</strain>
    </source>
</reference>
<feature type="transmembrane region" description="Helical" evidence="2">
    <location>
        <begin position="555"/>
        <end position="575"/>
    </location>
</feature>
<proteinExistence type="predicted"/>
<sequence length="1396" mass="155678">MLRLPNLFLISLIVLGLAPAWAQGPERAVPAPSELAQWRDWILYAHPEAACPEADDQTVCAWPSRLVLDLTQSGGTFEQTWTLYRDMAVPLPGNSRIWPREVRAAGKAIPVIPSPDAHVDAGAVHVPTVYLQAGTTTLRGSFTWTSSPTQLPIPAATGLLDLNLEGRPVPEPRRENNGTLVLSGRRTQANQIDSLDIYVSRILQEAVPFGITTNIKLEVSGRSREVTLHNPEMPNTRLLRVSSPLPMKRNENGDLVVQVRSGTWPIRFQSVQTDIPETLTVPEPGARWADHELWVYQANEKLRTITPRNMIAVDPTQTHLDAAYRGFPCFFAEPGQTLRLEERQRGIGTIKANDMTLTRTIWLDQNGRGATFRDVIDVNPHRDWRLEMRDPYQPGNAQIQNVSQLLTGNPQTGLTGLSLRAPTSHLKVEGRLEQKLANLPASGWNTDLDRLVIDINLPPGWRAFTAFGPETVRGDWLRSWRLWHLFWVLIIAGAVAKLWDWRLGALALACLVLIYHQLHAPRGVWLFLLVWIALARYVTIDFLKPVIKVGKNLTWLLTMVWVTAFIGQQLLSFTYPQLERVRLPDLIEGRLSGSPNFSQAVRTDGHFEPPPMMEEEVFEQKGKRAVQNYISHARKPGTKKSDKTQGDIQTGPGVPEWKHNHLRLTWNNPVDKDESVRLILLSPWQNKLLILVRIALTLLLLIALLRRDNLIPGKTTLKSAASAALLFAAGPLLGQQQQMQVAQNQNFVNEATMPTEPDQTLLEQYEARLLQKPPCGDNCLSIDSALLRVRGGTVETTLTLHALTPTTLPLPGRPTRVTDPVGKTPPLFLDVDGIVWARVPAGIRRLTLSQPLPEEGNLIIAWPQHPKRLETQTQDWQVIGVDENGRVAGQIELRPRQPAEQDEAGKTSERIQAESFLHVTRTLTLGLDWTVTTQVRTINSESVLINVPLLPGERILTSDLKADENGVAVTLSADRGAVSWKSRLDKTDSLVLQAPADRPWTETWQLTASPLWLVEWQGTPLMHYRKEGANQWFPNWKPRPGEQLTLTARRPERVGGRTLTIDEVHLNIEAGNRLQTTHFRFNLRTSTGGEYQLALPPDVEMQELTLNGKETTIIVEDQILKIGYSPGEVAIEGSWRQKREGAFVIASPQLDLGHPAVNIRHHLNIGSNRWILGTFGPQMGPSVLFWPLFGLLILIAVPLGRLKQTPLSPAGWFLLGLGVLQLGIWPLAIAATWFFAVGFYHRDEPRPKKGLEILIRLALIGFTMVFLGILAAALSQGLLGKPNMYVYGPNYPVTDLAWYNPRADGAIAPVGVVTLSIWVYRFLMLLWALWLANGLLSWLKWAWAIVFAPMKPNPQPNGPKPATRAPVQNQPTPATAPAQAKAADEPPAGRTTEDSP</sequence>
<feature type="chain" id="PRO_5035276483" description="Transmembrane protein" evidence="3">
    <location>
        <begin position="23"/>
        <end position="1396"/>
    </location>
</feature>
<keyword evidence="5" id="KW-1185">Reference proteome</keyword>
<keyword evidence="3" id="KW-0732">Signal</keyword>
<protein>
    <recommendedName>
        <fullName evidence="6">Transmembrane protein</fullName>
    </recommendedName>
</protein>
<evidence type="ECO:0000256" key="2">
    <source>
        <dbReference type="SAM" id="Phobius"/>
    </source>
</evidence>
<keyword evidence="2" id="KW-1133">Transmembrane helix</keyword>
<gene>
    <name evidence="4" type="ORF">J3U88_29760</name>
</gene>
<keyword evidence="2" id="KW-0472">Membrane</keyword>
<feature type="transmembrane region" description="Helical" evidence="2">
    <location>
        <begin position="1183"/>
        <end position="1200"/>
    </location>
</feature>
<feature type="region of interest" description="Disordered" evidence="1">
    <location>
        <begin position="1354"/>
        <end position="1396"/>
    </location>
</feature>
<comment type="caution">
    <text evidence="4">The sequence shown here is derived from an EMBL/GenBank/DDBJ whole genome shotgun (WGS) entry which is preliminary data.</text>
</comment>
<accession>A0A8J7U5L8</accession>
<evidence type="ECO:0000313" key="5">
    <source>
        <dbReference type="Proteomes" id="UP000664417"/>
    </source>
</evidence>
<feature type="transmembrane region" description="Helical" evidence="2">
    <location>
        <begin position="688"/>
        <end position="705"/>
    </location>
</feature>
<feature type="compositionally biased region" description="Low complexity" evidence="1">
    <location>
        <begin position="1365"/>
        <end position="1388"/>
    </location>
</feature>
<evidence type="ECO:0000256" key="1">
    <source>
        <dbReference type="SAM" id="MobiDB-lite"/>
    </source>
</evidence>
<feature type="transmembrane region" description="Helical" evidence="2">
    <location>
        <begin position="1306"/>
        <end position="1330"/>
    </location>
</feature>
<keyword evidence="2" id="KW-0812">Transmembrane</keyword>
<feature type="region of interest" description="Disordered" evidence="1">
    <location>
        <begin position="635"/>
        <end position="654"/>
    </location>
</feature>
<evidence type="ECO:0008006" key="6">
    <source>
        <dbReference type="Google" id="ProtNLM"/>
    </source>
</evidence>
<dbReference type="Proteomes" id="UP000664417">
    <property type="component" value="Unassembled WGS sequence"/>
</dbReference>
<feature type="transmembrane region" description="Helical" evidence="2">
    <location>
        <begin position="1253"/>
        <end position="1274"/>
    </location>
</feature>
<evidence type="ECO:0000313" key="4">
    <source>
        <dbReference type="EMBL" id="MBO1322698.1"/>
    </source>
</evidence>
<feature type="transmembrane region" description="Helical" evidence="2">
    <location>
        <begin position="524"/>
        <end position="543"/>
    </location>
</feature>
<evidence type="ECO:0000256" key="3">
    <source>
        <dbReference type="SAM" id="SignalP"/>
    </source>
</evidence>
<name>A0A8J7U5L8_9BACT</name>
<feature type="signal peptide" evidence="3">
    <location>
        <begin position="1"/>
        <end position="22"/>
    </location>
</feature>
<dbReference type="RefSeq" id="WP_207862671.1">
    <property type="nucleotide sequence ID" value="NZ_JAFREP010000041.1"/>
</dbReference>